<keyword evidence="1" id="KW-1133">Transmembrane helix</keyword>
<dbReference type="PANTHER" id="PTHR42852">
    <property type="entry name" value="THIOL:DISULFIDE INTERCHANGE PROTEIN DSBE"/>
    <property type="match status" value="1"/>
</dbReference>
<dbReference type="GO" id="GO:0016491">
    <property type="term" value="F:oxidoreductase activity"/>
    <property type="evidence" value="ECO:0007669"/>
    <property type="project" value="InterPro"/>
</dbReference>
<evidence type="ECO:0000313" key="4">
    <source>
        <dbReference type="Proteomes" id="UP000440498"/>
    </source>
</evidence>
<dbReference type="AlphaFoldDB" id="A0A6A7MZP1"/>
<dbReference type="InterPro" id="IPR036249">
    <property type="entry name" value="Thioredoxin-like_sf"/>
</dbReference>
<name>A0A6A7MZP1_9BURK</name>
<dbReference type="Gene3D" id="3.40.30.10">
    <property type="entry name" value="Glutaredoxin"/>
    <property type="match status" value="1"/>
</dbReference>
<comment type="caution">
    <text evidence="3">The sequence shown here is derived from an EMBL/GenBank/DDBJ whole genome shotgun (WGS) entry which is preliminary data.</text>
</comment>
<dbReference type="EMBL" id="WHUG01000003">
    <property type="protein sequence ID" value="MQA38253.1"/>
    <property type="molecule type" value="Genomic_DNA"/>
</dbReference>
<dbReference type="Pfam" id="PF08534">
    <property type="entry name" value="Redoxin"/>
    <property type="match status" value="1"/>
</dbReference>
<sequence length="172" mass="18548">MQETKSSPGWVKPVVAAVLIGAIGLGAYLTLNQRQSAPDVTFVSIKGEKISPASLRGKVVMVNFWATSCTTCVAEMPKMVDTYNKFKGQGLEFVAVAMNYDPPNYVLNYAETRQLPFKVALDADGSAAKAYGNVAMTPTTFVIGKDGKILKRYLGEPDFAALHQLLEASLHG</sequence>
<feature type="domain" description="Thioredoxin" evidence="2">
    <location>
        <begin position="31"/>
        <end position="171"/>
    </location>
</feature>
<dbReference type="Proteomes" id="UP000440498">
    <property type="component" value="Unassembled WGS sequence"/>
</dbReference>
<accession>A0A6A7MZP1</accession>
<dbReference type="InterPro" id="IPR013740">
    <property type="entry name" value="Redoxin"/>
</dbReference>
<keyword evidence="1" id="KW-0472">Membrane</keyword>
<keyword evidence="1" id="KW-0812">Transmembrane</keyword>
<dbReference type="PANTHER" id="PTHR42852:SF18">
    <property type="entry name" value="CHROMOSOME UNDETERMINED SCAFFOLD_47, WHOLE GENOME SHOTGUN SEQUENCE"/>
    <property type="match status" value="1"/>
</dbReference>
<dbReference type="CDD" id="cd02966">
    <property type="entry name" value="TlpA_like_family"/>
    <property type="match status" value="1"/>
</dbReference>
<proteinExistence type="predicted"/>
<feature type="transmembrane region" description="Helical" evidence="1">
    <location>
        <begin position="14"/>
        <end position="31"/>
    </location>
</feature>
<gene>
    <name evidence="3" type="ORF">GEV02_08850</name>
</gene>
<dbReference type="SUPFAM" id="SSF52833">
    <property type="entry name" value="Thioredoxin-like"/>
    <property type="match status" value="1"/>
</dbReference>
<evidence type="ECO:0000259" key="2">
    <source>
        <dbReference type="PROSITE" id="PS51352"/>
    </source>
</evidence>
<dbReference type="RefSeq" id="WP_152837679.1">
    <property type="nucleotide sequence ID" value="NZ_WHUG01000003.1"/>
</dbReference>
<dbReference type="InterPro" id="IPR050553">
    <property type="entry name" value="Thioredoxin_ResA/DsbE_sf"/>
</dbReference>
<dbReference type="InterPro" id="IPR013766">
    <property type="entry name" value="Thioredoxin_domain"/>
</dbReference>
<protein>
    <submittedName>
        <fullName evidence="3">Redoxin domain-containing protein</fullName>
    </submittedName>
</protein>
<organism evidence="3 4">
    <name type="scientific">Rugamonas aquatica</name>
    <dbReference type="NCBI Taxonomy" id="2743357"/>
    <lineage>
        <taxon>Bacteria</taxon>
        <taxon>Pseudomonadati</taxon>
        <taxon>Pseudomonadota</taxon>
        <taxon>Betaproteobacteria</taxon>
        <taxon>Burkholderiales</taxon>
        <taxon>Oxalobacteraceae</taxon>
        <taxon>Telluria group</taxon>
        <taxon>Rugamonas</taxon>
    </lineage>
</organism>
<reference evidence="3 4" key="1">
    <citation type="submission" date="2019-10" db="EMBL/GenBank/DDBJ databases">
        <title>Two novel species isolated from a subtropical stream in China.</title>
        <authorList>
            <person name="Lu H."/>
        </authorList>
    </citation>
    <scope>NUCLEOTIDE SEQUENCE [LARGE SCALE GENOMIC DNA]</scope>
    <source>
        <strain evidence="3 4">FT29W</strain>
    </source>
</reference>
<keyword evidence="4" id="KW-1185">Reference proteome</keyword>
<evidence type="ECO:0000313" key="3">
    <source>
        <dbReference type="EMBL" id="MQA38253.1"/>
    </source>
</evidence>
<dbReference type="PROSITE" id="PS51352">
    <property type="entry name" value="THIOREDOXIN_2"/>
    <property type="match status" value="1"/>
</dbReference>
<evidence type="ECO:0000256" key="1">
    <source>
        <dbReference type="SAM" id="Phobius"/>
    </source>
</evidence>